<keyword evidence="5" id="KW-1185">Reference proteome</keyword>
<feature type="coiled-coil region" evidence="1">
    <location>
        <begin position="35"/>
        <end position="175"/>
    </location>
</feature>
<keyword evidence="1" id="KW-0175">Coiled coil</keyword>
<dbReference type="HOGENOM" id="CLU_073076_1_0_9"/>
<feature type="domain" description="CT398-like coiled coil hairpin" evidence="3">
    <location>
        <begin position="12"/>
        <end position="189"/>
    </location>
</feature>
<evidence type="ECO:0000259" key="2">
    <source>
        <dbReference type="Pfam" id="PF02591"/>
    </source>
</evidence>
<evidence type="ECO:0000259" key="3">
    <source>
        <dbReference type="Pfam" id="PF24481"/>
    </source>
</evidence>
<proteinExistence type="predicted"/>
<accession>F4LT01</accession>
<reference evidence="5" key="1">
    <citation type="journal article" date="2013" name="Genome Announc.">
        <title>First genome sequence of a syntrophic acetate-oxidizing bacterium, Tepidanaerobacter acetatoxydans strain Re1.</title>
        <authorList>
            <person name="Manzoor S."/>
            <person name="Bongcam-Rudloff E."/>
            <person name="Schnurer A."/>
            <person name="Muller B."/>
        </authorList>
    </citation>
    <scope>NUCLEOTIDE SEQUENCE [LARGE SCALE GENOMIC DNA]</scope>
    <source>
        <strain evidence="5">Re1</strain>
    </source>
</reference>
<feature type="domain" description="C4-type zinc ribbon" evidence="2">
    <location>
        <begin position="203"/>
        <end position="235"/>
    </location>
</feature>
<dbReference type="Pfam" id="PF02591">
    <property type="entry name" value="Zn_ribbon_9"/>
    <property type="match status" value="1"/>
</dbReference>
<dbReference type="eggNOG" id="COG1579">
    <property type="taxonomic scope" value="Bacteria"/>
</dbReference>
<evidence type="ECO:0000313" key="5">
    <source>
        <dbReference type="Proteomes" id="UP000010802"/>
    </source>
</evidence>
<evidence type="ECO:0000256" key="1">
    <source>
        <dbReference type="SAM" id="Coils"/>
    </source>
</evidence>
<dbReference type="InterPro" id="IPR056003">
    <property type="entry name" value="CT398_CC_hairpin"/>
</dbReference>
<dbReference type="AlphaFoldDB" id="F4LT01"/>
<name>F4LT01_TEPAE</name>
<protein>
    <submittedName>
        <fullName evidence="4">Uncharacterized protein</fullName>
    </submittedName>
</protein>
<dbReference type="InterPro" id="IPR003743">
    <property type="entry name" value="Zf-RING_7"/>
</dbReference>
<dbReference type="Pfam" id="PF24481">
    <property type="entry name" value="CT398_CC"/>
    <property type="match status" value="1"/>
</dbReference>
<gene>
    <name evidence="4" type="ordered locus">TEPIRE1_1224</name>
</gene>
<dbReference type="RefSeq" id="WP_013778193.1">
    <property type="nucleotide sequence ID" value="NC_015519.1"/>
</dbReference>
<dbReference type="EMBL" id="HF563609">
    <property type="protein sequence ID" value="CDI40614.1"/>
    <property type="molecule type" value="Genomic_DNA"/>
</dbReference>
<organism evidence="4 5">
    <name type="scientific">Tepidanaerobacter acetatoxydans (strain DSM 21804 / JCM 16047 / Re1)</name>
    <dbReference type="NCBI Taxonomy" id="1209989"/>
    <lineage>
        <taxon>Bacteria</taxon>
        <taxon>Bacillati</taxon>
        <taxon>Bacillota</taxon>
        <taxon>Clostridia</taxon>
        <taxon>Thermosediminibacterales</taxon>
        <taxon>Tepidanaerobacteraceae</taxon>
        <taxon>Tepidanaerobacter</taxon>
    </lineage>
</organism>
<evidence type="ECO:0000313" key="4">
    <source>
        <dbReference type="EMBL" id="CDI40614.1"/>
    </source>
</evidence>
<dbReference type="KEGG" id="tae:TepiRe1_1224"/>
<dbReference type="KEGG" id="tep:TepRe1_1124"/>
<dbReference type="Proteomes" id="UP000010802">
    <property type="component" value="Chromosome"/>
</dbReference>
<dbReference type="STRING" id="1209989.TepRe1_1124"/>
<dbReference type="OrthoDB" id="9795058at2"/>
<dbReference type="Gene3D" id="1.10.287.1490">
    <property type="match status" value="1"/>
</dbReference>
<sequence length="236" mass="27903">MIKEELNNLYKLQEVEGQCKMLEKTIKSHPVLKNLSELKKTINNLDTEFKNKKERVNFLKKELKRIEQKTDEYCNMIKQFEERIYGGEVTTIKELKILRDKQEIARLKVKDYEEKAFEMMEELDDLETNLIQDKEIITKKKKEYNEKRLKTCQEIDRIKKELDMILKQKQQLEAGISTEILSKYNRIKEVKHNPVAMVSADRKCSGCMTEISVMIALEVKQCVGLVYCENCGRILL</sequence>